<feature type="region of interest" description="Disordered" evidence="1">
    <location>
        <begin position="337"/>
        <end position="373"/>
    </location>
</feature>
<reference evidence="2" key="1">
    <citation type="submission" date="2020-10" db="EMBL/GenBank/DDBJ databases">
        <authorList>
            <person name="Castelo-Branco R."/>
            <person name="Eusebio N."/>
            <person name="Adriana R."/>
            <person name="Vieira A."/>
            <person name="Brugerolle De Fraissinette N."/>
            <person name="Rezende De Castro R."/>
            <person name="Schneider M.P."/>
            <person name="Vasconcelos V."/>
            <person name="Leao P.N."/>
        </authorList>
    </citation>
    <scope>NUCLEOTIDE SEQUENCE</scope>
    <source>
        <strain evidence="2">LEGE 06105</strain>
    </source>
</reference>
<feature type="compositionally biased region" description="Polar residues" evidence="1">
    <location>
        <begin position="245"/>
        <end position="256"/>
    </location>
</feature>
<organism evidence="2 3">
    <name type="scientific">Plectonema cf. radiosum LEGE 06105</name>
    <dbReference type="NCBI Taxonomy" id="945769"/>
    <lineage>
        <taxon>Bacteria</taxon>
        <taxon>Bacillati</taxon>
        <taxon>Cyanobacteriota</taxon>
        <taxon>Cyanophyceae</taxon>
        <taxon>Oscillatoriophycideae</taxon>
        <taxon>Oscillatoriales</taxon>
        <taxon>Microcoleaceae</taxon>
        <taxon>Plectonema</taxon>
    </lineage>
</organism>
<protein>
    <submittedName>
        <fullName evidence="2">Uncharacterized protein</fullName>
    </submittedName>
</protein>
<evidence type="ECO:0000313" key="3">
    <source>
        <dbReference type="Proteomes" id="UP000620559"/>
    </source>
</evidence>
<gene>
    <name evidence="2" type="ORF">IQ247_17730</name>
</gene>
<dbReference type="PROSITE" id="PS51257">
    <property type="entry name" value="PROKAR_LIPOPROTEIN"/>
    <property type="match status" value="1"/>
</dbReference>
<name>A0A8J7K153_9CYAN</name>
<sequence length="373" mass="41020">MKMKWIVSSLLMISCATAGLVYIFNDKPAESHIPTNASEVSNLTSKLANSDAVVYGVVSNVEYQMSSEKGEFAESLPYAFVTYKIRQVIAGEKTEEEVTLRFIGGPDGQGDFLEVTGVPAFQVGQQDILFIQNNGEDDCPLVHCGNGRFQIYENRVYDSHGVPVVGIVKGVVEAKGLPQPALLQVSYPAPSFDDLLKREDIKEILSKVAPQGNIDILRERYQKEAPKTIDFTTELAQATKDQDSGSESTPSSQPRLSTEGAIPLDKFIEVLQKQASSIKGTGRKVISVNPKEPFNANVLVPTKPSEALVRETPKLEETDQDKRERLLLEKQDFNPVLKESPVTQPTINPTIKPGIIKNPGLKIPSPTIRQIDQ</sequence>
<evidence type="ECO:0000256" key="1">
    <source>
        <dbReference type="SAM" id="MobiDB-lite"/>
    </source>
</evidence>
<feature type="region of interest" description="Disordered" evidence="1">
    <location>
        <begin position="237"/>
        <end position="259"/>
    </location>
</feature>
<comment type="caution">
    <text evidence="2">The sequence shown here is derived from an EMBL/GenBank/DDBJ whole genome shotgun (WGS) entry which is preliminary data.</text>
</comment>
<dbReference type="AlphaFoldDB" id="A0A8J7K153"/>
<dbReference type="EMBL" id="JADEWL010000061">
    <property type="protein sequence ID" value="MBE9214486.1"/>
    <property type="molecule type" value="Genomic_DNA"/>
</dbReference>
<evidence type="ECO:0000313" key="2">
    <source>
        <dbReference type="EMBL" id="MBE9214486.1"/>
    </source>
</evidence>
<accession>A0A8J7K153</accession>
<dbReference type="RefSeq" id="WP_193922345.1">
    <property type="nucleotide sequence ID" value="NZ_JADEWL010000061.1"/>
</dbReference>
<keyword evidence="3" id="KW-1185">Reference proteome</keyword>
<proteinExistence type="predicted"/>
<dbReference type="Proteomes" id="UP000620559">
    <property type="component" value="Unassembled WGS sequence"/>
</dbReference>